<dbReference type="EMBL" id="ACCJ01000399">
    <property type="protein sequence ID" value="EEG53113.1"/>
    <property type="molecule type" value="Genomic_DNA"/>
</dbReference>
<evidence type="ECO:0000313" key="2">
    <source>
        <dbReference type="Proteomes" id="UP000004756"/>
    </source>
</evidence>
<name>C0D6C7_9FIRM</name>
<dbReference type="HOGENOM" id="CLU_3078247_0_0_9"/>
<proteinExistence type="predicted"/>
<organism evidence="1 2">
    <name type="scientific">[Clostridium] asparagiforme DSM 15981</name>
    <dbReference type="NCBI Taxonomy" id="518636"/>
    <lineage>
        <taxon>Bacteria</taxon>
        <taxon>Bacillati</taxon>
        <taxon>Bacillota</taxon>
        <taxon>Clostridia</taxon>
        <taxon>Lachnospirales</taxon>
        <taxon>Lachnospiraceae</taxon>
        <taxon>Enterocloster</taxon>
    </lineage>
</organism>
<reference evidence="1 2" key="2">
    <citation type="submission" date="2009-02" db="EMBL/GenBank/DDBJ databases">
        <title>Draft genome sequence of Clostridium asparagiforme (DSM 15981).</title>
        <authorList>
            <person name="Sudarsanam P."/>
            <person name="Ley R."/>
            <person name="Guruge J."/>
            <person name="Turnbaugh P.J."/>
            <person name="Mahowald M."/>
            <person name="Liep D."/>
            <person name="Gordon J."/>
        </authorList>
    </citation>
    <scope>NUCLEOTIDE SEQUENCE [LARGE SCALE GENOMIC DNA]</scope>
    <source>
        <strain evidence="1 2">DSM 15981</strain>
    </source>
</reference>
<keyword evidence="2" id="KW-1185">Reference proteome</keyword>
<protein>
    <submittedName>
        <fullName evidence="1">Uncharacterized protein</fullName>
    </submittedName>
</protein>
<dbReference type="Proteomes" id="UP000004756">
    <property type="component" value="Unassembled WGS sequence"/>
</dbReference>
<accession>C0D6C7</accession>
<comment type="caution">
    <text evidence="1">The sequence shown here is derived from an EMBL/GenBank/DDBJ whole genome shotgun (WGS) entry which is preliminary data.</text>
</comment>
<evidence type="ECO:0000313" key="1">
    <source>
        <dbReference type="EMBL" id="EEG53113.1"/>
    </source>
</evidence>
<sequence length="52" mass="5709">MVLAIFFAKFSCQPNSCGHSSEIFPEGSLHVTKSPGVLVCYKNPELLCSFIM</sequence>
<reference evidence="1 2" key="1">
    <citation type="submission" date="2009-01" db="EMBL/GenBank/DDBJ databases">
        <authorList>
            <person name="Fulton L."/>
            <person name="Clifton S."/>
            <person name="Fulton B."/>
            <person name="Xu J."/>
            <person name="Minx P."/>
            <person name="Pepin K.H."/>
            <person name="Johnson M."/>
            <person name="Bhonagiri V."/>
            <person name="Nash W.E."/>
            <person name="Mardis E.R."/>
            <person name="Wilson R.K."/>
        </authorList>
    </citation>
    <scope>NUCLEOTIDE SEQUENCE [LARGE SCALE GENOMIC DNA]</scope>
    <source>
        <strain evidence="1 2">DSM 15981</strain>
    </source>
</reference>
<dbReference type="AlphaFoldDB" id="C0D6C7"/>
<gene>
    <name evidence="1" type="ORF">CLOSTASPAR_04824</name>
</gene>